<dbReference type="EMBL" id="BMUB01000002">
    <property type="protein sequence ID" value="GGU62327.1"/>
    <property type="molecule type" value="Genomic_DNA"/>
</dbReference>
<reference evidence="1" key="2">
    <citation type="submission" date="2020-09" db="EMBL/GenBank/DDBJ databases">
        <authorList>
            <person name="Sun Q."/>
            <person name="Ohkuma M."/>
        </authorList>
    </citation>
    <scope>NUCLEOTIDE SEQUENCE</scope>
    <source>
        <strain evidence="1">JCM 4434</strain>
    </source>
</reference>
<evidence type="ECO:0008006" key="3">
    <source>
        <dbReference type="Google" id="ProtNLM"/>
    </source>
</evidence>
<dbReference type="SUPFAM" id="SSF48452">
    <property type="entry name" value="TPR-like"/>
    <property type="match status" value="1"/>
</dbReference>
<accession>A0A8H9HJD4</accession>
<dbReference type="AlphaFoldDB" id="A0A8H9HJD4"/>
<sequence length="191" mass="20763">MGAVRWRGWCGRAGGGGYGERGGEPHCGALADRCAVVAMTGTAMQLPDEVHAEITDLCQEGDALAGMGEFDEARLRYIEALRLLPGDPRGWAASTWIYVAIGDVHFRRGVHDKAYKCFHNAVQCPDGLGNPYIHLRLGQTAFELGDHDRAADELIRAHMGGGPEIFEEDDPRYLKFLRARADLNHSGSAGS</sequence>
<dbReference type="Proteomes" id="UP000610124">
    <property type="component" value="Unassembled WGS sequence"/>
</dbReference>
<proteinExistence type="predicted"/>
<evidence type="ECO:0000313" key="1">
    <source>
        <dbReference type="EMBL" id="GGU62327.1"/>
    </source>
</evidence>
<organism evidence="1 2">
    <name type="scientific">Kitasatospora aureofaciens</name>
    <name type="common">Streptomyces aureofaciens</name>
    <dbReference type="NCBI Taxonomy" id="1894"/>
    <lineage>
        <taxon>Bacteria</taxon>
        <taxon>Bacillati</taxon>
        <taxon>Actinomycetota</taxon>
        <taxon>Actinomycetes</taxon>
        <taxon>Kitasatosporales</taxon>
        <taxon>Streptomycetaceae</taxon>
        <taxon>Kitasatospora</taxon>
    </lineage>
</organism>
<comment type="caution">
    <text evidence="1">The sequence shown here is derived from an EMBL/GenBank/DDBJ whole genome shotgun (WGS) entry which is preliminary data.</text>
</comment>
<protein>
    <recommendedName>
        <fullName evidence="3">Tetratricopeptide repeat protein</fullName>
    </recommendedName>
</protein>
<gene>
    <name evidence="1" type="ORF">GCM10010502_11390</name>
</gene>
<reference evidence="1" key="1">
    <citation type="journal article" date="2014" name="Int. J. Syst. Evol. Microbiol.">
        <title>Complete genome sequence of Corynebacterium casei LMG S-19264T (=DSM 44701T), isolated from a smear-ripened cheese.</title>
        <authorList>
            <consortium name="US DOE Joint Genome Institute (JGI-PGF)"/>
            <person name="Walter F."/>
            <person name="Albersmeier A."/>
            <person name="Kalinowski J."/>
            <person name="Ruckert C."/>
        </authorList>
    </citation>
    <scope>NUCLEOTIDE SEQUENCE</scope>
    <source>
        <strain evidence="1">JCM 4434</strain>
    </source>
</reference>
<name>A0A8H9HJD4_KITAU</name>
<dbReference type="InterPro" id="IPR019734">
    <property type="entry name" value="TPR_rpt"/>
</dbReference>
<dbReference type="InterPro" id="IPR011990">
    <property type="entry name" value="TPR-like_helical_dom_sf"/>
</dbReference>
<dbReference type="SMART" id="SM00028">
    <property type="entry name" value="TPR"/>
    <property type="match status" value="2"/>
</dbReference>
<evidence type="ECO:0000313" key="2">
    <source>
        <dbReference type="Proteomes" id="UP000610124"/>
    </source>
</evidence>
<dbReference type="Gene3D" id="1.25.40.10">
    <property type="entry name" value="Tetratricopeptide repeat domain"/>
    <property type="match status" value="1"/>
</dbReference>